<dbReference type="OrthoDB" id="9802027at2"/>
<evidence type="ECO:0000256" key="9">
    <source>
        <dbReference type="ARBA" id="ARBA00022485"/>
    </source>
</evidence>
<dbReference type="Pfam" id="PF04055">
    <property type="entry name" value="Radical_SAM"/>
    <property type="match status" value="2"/>
</dbReference>
<evidence type="ECO:0000256" key="5">
    <source>
        <dbReference type="ARBA" id="ARBA00010826"/>
    </source>
</evidence>
<comment type="function">
    <text evidence="2">Catalyzes the radical-mediated synthesis of 7,8-didemethyl-8-hydroxy-5-deazariboflavin (FO) from 5-amino-6-(D-ribitylamino)uracil and L-tyrosine.</text>
</comment>
<keyword evidence="13" id="KW-0408">Iron</keyword>
<evidence type="ECO:0000313" key="19">
    <source>
        <dbReference type="EMBL" id="CAA0118479.1"/>
    </source>
</evidence>
<comment type="catalytic activity">
    <reaction evidence="17">
        <text>5-amino-5-(4-hydroxybenzyl)-6-(D-ribitylimino)-5,6-dihydrouracil + S-adenosyl-L-methionine = 7,8-didemethyl-8-hydroxy-5-deazariboflavin + 5'-deoxyadenosine + L-methionine + NH4(+) + H(+)</text>
        <dbReference type="Rhea" id="RHEA:55204"/>
        <dbReference type="ChEBI" id="CHEBI:15378"/>
        <dbReference type="ChEBI" id="CHEBI:17319"/>
        <dbReference type="ChEBI" id="CHEBI:28938"/>
        <dbReference type="ChEBI" id="CHEBI:57844"/>
        <dbReference type="ChEBI" id="CHEBI:59789"/>
        <dbReference type="ChEBI" id="CHEBI:59904"/>
        <dbReference type="ChEBI" id="CHEBI:85936"/>
        <dbReference type="EC" id="4.3.1.32"/>
    </reaction>
</comment>
<gene>
    <name evidence="19" type="primary">fbiC</name>
    <name evidence="19" type="ORF">OPDIPICF_02112</name>
</gene>
<dbReference type="NCBIfam" id="NF004884">
    <property type="entry name" value="PRK06245.1"/>
    <property type="match status" value="1"/>
</dbReference>
<dbReference type="InterPro" id="IPR058240">
    <property type="entry name" value="rSAM_sf"/>
</dbReference>
<evidence type="ECO:0000256" key="1">
    <source>
        <dbReference type="ARBA" id="ARBA00001966"/>
    </source>
</evidence>
<dbReference type="SMART" id="SM00729">
    <property type="entry name" value="Elp3"/>
    <property type="match status" value="1"/>
</dbReference>
<dbReference type="NCBIfam" id="TIGR03551">
    <property type="entry name" value="F420_cofH"/>
    <property type="match status" value="1"/>
</dbReference>
<proteinExistence type="inferred from homology"/>
<evidence type="ECO:0000256" key="6">
    <source>
        <dbReference type="ARBA" id="ARBA00012126"/>
    </source>
</evidence>
<dbReference type="SFLD" id="SFLDF00343">
    <property type="entry name" value="aminofutalosine_synthase_(mqnE"/>
    <property type="match status" value="1"/>
</dbReference>
<evidence type="ECO:0000256" key="11">
    <source>
        <dbReference type="ARBA" id="ARBA00022691"/>
    </source>
</evidence>
<feature type="domain" description="Radical SAM core" evidence="18">
    <location>
        <begin position="464"/>
        <end position="702"/>
    </location>
</feature>
<dbReference type="GO" id="GO:0141093">
    <property type="term" value="F:5-amino-6-(D-ribitylamino)uracil--L-tyrosine 4-hydroxyphenyl transferase activity"/>
    <property type="evidence" value="ECO:0007669"/>
    <property type="project" value="UniProtKB-EC"/>
</dbReference>
<evidence type="ECO:0000256" key="10">
    <source>
        <dbReference type="ARBA" id="ARBA00022679"/>
    </source>
</evidence>
<comment type="similarity">
    <text evidence="4">In the C-terminal section; belongs to the radical SAM superfamily. CofH family.</text>
</comment>
<dbReference type="InterPro" id="IPR019939">
    <property type="entry name" value="CofG_family"/>
</dbReference>
<dbReference type="InterPro" id="IPR013785">
    <property type="entry name" value="Aldolase_TIM"/>
</dbReference>
<keyword evidence="12" id="KW-0479">Metal-binding</keyword>
<dbReference type="CDD" id="cd01335">
    <property type="entry name" value="Radical_SAM"/>
    <property type="match status" value="2"/>
</dbReference>
<reference evidence="19 20" key="1">
    <citation type="submission" date="2019-11" db="EMBL/GenBank/DDBJ databases">
        <authorList>
            <person name="Holert J."/>
        </authorList>
    </citation>
    <scope>NUCLEOTIDE SEQUENCE [LARGE SCALE GENOMIC DNA]</scope>
    <source>
        <strain evidence="19">SB11_3</strain>
    </source>
</reference>
<evidence type="ECO:0000256" key="7">
    <source>
        <dbReference type="ARBA" id="ARBA00012289"/>
    </source>
</evidence>
<dbReference type="SFLD" id="SFLDG01388">
    <property type="entry name" value="7_8-didemethyl-8-hydroxy-5-dea"/>
    <property type="match status" value="2"/>
</dbReference>
<dbReference type="NCBIfam" id="TIGR00423">
    <property type="entry name" value="CofH family radical SAM protein"/>
    <property type="match status" value="1"/>
</dbReference>
<evidence type="ECO:0000313" key="20">
    <source>
        <dbReference type="Proteomes" id="UP000441399"/>
    </source>
</evidence>
<dbReference type="Gene3D" id="3.20.20.70">
    <property type="entry name" value="Aldolase class I"/>
    <property type="match status" value="2"/>
</dbReference>
<dbReference type="InterPro" id="IPR020050">
    <property type="entry name" value="FO_synthase_su2"/>
</dbReference>
<keyword evidence="9" id="KW-0004">4Fe-4S</keyword>
<sequence>MIEQNLFAQLKDGARLSDEQALALAELPETRYSSLLDAAAAIRDAGFSNTVTYSRKVFFPLTHLCRDVCHYCTFAQTPKFIEQPYIPVDQVVEEATEAAKLGCKEALFTLGEKPELRYSTARKALASMGFETTLEYVAHVAQQVLEKTGIIPHINAGCMTAGEIAMLRKVSGSMGIMLESASDRLCEKGMPHYGSPDKVPAKRLETLRLAGEARVPFTTGILIGIGETRCERIESLLAIRRIHEQYGHIQEIIVQNFRAKPDTLMANAPEPDLDELLWTIAVTRLIFGANMSVQAPPNLSPGVLPQIVNAGINDWGGVSPVTPDFVNPEAPWPNVTRLADETRAAGKHLIERLTLYPAYVKDYQQWLDPALHFKVIDSVDGDGLPREDDWVTGKSETIPEGFPTECRANINVSHGIAELIDKAVGGVDLSDDEIARLFSARGNDFLAVCDAADLLRKKRVGDHVSFAINRNINYTNICYFKCQFCAFSKGKHSDDLRGKPYDLAPEEIQRRTTEAWDRGASEVCMQGGIHPSYTGQSYIDICKAVKSAEPNMHIHAFSPLEIWQGAATLNTDLEPFLASLKEAGLGTLPGTAAEVLDDEVRATLCSDKINTAQWLQVMRLAHRQGIRTTATIMFGHVDQYRHWANHLINIRELQRETGGFTEFVPLPFVASESPIYRKQQSRRGPTLRECILMHAIARIVFDGLIDNIQASWVKLGEEGVKLALDAGANDLGGTLMNESITRAAGAAHGEELGVAKLEGLIASCDRKPWVRNTLYEPVSAERIAIARDAYSVEPIILTEPKRSQDKLKLLRPGSTLDPRDVVGA</sequence>
<evidence type="ECO:0000256" key="15">
    <source>
        <dbReference type="ARBA" id="ARBA00023239"/>
    </source>
</evidence>
<keyword evidence="15" id="KW-0456">Lyase</keyword>
<dbReference type="InterPro" id="IPR006638">
    <property type="entry name" value="Elp3/MiaA/NifB-like_rSAM"/>
</dbReference>
<accession>A0A5S9QKX4</accession>
<dbReference type="GO" id="GO:0051539">
    <property type="term" value="F:4 iron, 4 sulfur cluster binding"/>
    <property type="evidence" value="ECO:0007669"/>
    <property type="project" value="UniProtKB-KW"/>
</dbReference>
<feature type="domain" description="Radical SAM core" evidence="18">
    <location>
        <begin position="51"/>
        <end position="298"/>
    </location>
</feature>
<evidence type="ECO:0000256" key="13">
    <source>
        <dbReference type="ARBA" id="ARBA00023004"/>
    </source>
</evidence>
<dbReference type="InterPro" id="IPR019940">
    <property type="entry name" value="CofH_family"/>
</dbReference>
<evidence type="ECO:0000256" key="8">
    <source>
        <dbReference type="ARBA" id="ARBA00022220"/>
    </source>
</evidence>
<evidence type="ECO:0000256" key="14">
    <source>
        <dbReference type="ARBA" id="ARBA00023014"/>
    </source>
</evidence>
<name>A0A5S9QKX4_9GAMM</name>
<dbReference type="InterPro" id="IPR045567">
    <property type="entry name" value="CofH/MnqC-like_C"/>
</dbReference>
<protein>
    <recommendedName>
        <fullName evidence="8">FO synthase</fullName>
        <ecNumber evidence="7">2.5.1.147</ecNumber>
        <ecNumber evidence="6">4.3.1.32</ecNumber>
    </recommendedName>
</protein>
<dbReference type="GO" id="GO:0044689">
    <property type="term" value="F:7,8-didemethyl-8-hydroxy-5-deazariboflavin synthase activity"/>
    <property type="evidence" value="ECO:0007669"/>
    <property type="project" value="UniProtKB-EC"/>
</dbReference>
<dbReference type="AlphaFoldDB" id="A0A5S9QKX4"/>
<dbReference type="InterPro" id="IPR034405">
    <property type="entry name" value="F420"/>
</dbReference>
<comment type="similarity">
    <text evidence="5">In the N-terminal section; belongs to the radical SAM superfamily. CofG family.</text>
</comment>
<dbReference type="EC" id="2.5.1.147" evidence="7"/>
<dbReference type="GO" id="GO:0046872">
    <property type="term" value="F:metal ion binding"/>
    <property type="evidence" value="ECO:0007669"/>
    <property type="project" value="UniProtKB-KW"/>
</dbReference>
<comment type="pathway">
    <text evidence="3">Cofactor biosynthesis; coenzyme F0 biosynthesis.</text>
</comment>
<dbReference type="HAMAP" id="MF_01611">
    <property type="entry name" value="FO_synth_sub1"/>
    <property type="match status" value="1"/>
</dbReference>
<dbReference type="EC" id="4.3.1.32" evidence="6"/>
<dbReference type="Proteomes" id="UP000441399">
    <property type="component" value="Unassembled WGS sequence"/>
</dbReference>
<dbReference type="UniPathway" id="UPA00072"/>
<dbReference type="EMBL" id="CACSIO010000034">
    <property type="protein sequence ID" value="CAA0118479.1"/>
    <property type="molecule type" value="Genomic_DNA"/>
</dbReference>
<dbReference type="SFLD" id="SFLDF00294">
    <property type="entry name" value="7_8-didemethyl-8-hydroxy-5-dea"/>
    <property type="match status" value="1"/>
</dbReference>
<keyword evidence="14" id="KW-0411">Iron-sulfur</keyword>
<dbReference type="SFLD" id="SFLDG01389">
    <property type="entry name" value="menaquinone_synthsis_involved"/>
    <property type="match status" value="1"/>
</dbReference>
<evidence type="ECO:0000256" key="12">
    <source>
        <dbReference type="ARBA" id="ARBA00022723"/>
    </source>
</evidence>
<evidence type="ECO:0000256" key="17">
    <source>
        <dbReference type="ARBA" id="ARBA00048974"/>
    </source>
</evidence>
<keyword evidence="10 19" id="KW-0808">Transferase</keyword>
<organism evidence="19 20">
    <name type="scientific">BD1-7 clade bacterium</name>
    <dbReference type="NCBI Taxonomy" id="2029982"/>
    <lineage>
        <taxon>Bacteria</taxon>
        <taxon>Pseudomonadati</taxon>
        <taxon>Pseudomonadota</taxon>
        <taxon>Gammaproteobacteria</taxon>
        <taxon>Cellvibrionales</taxon>
        <taxon>Spongiibacteraceae</taxon>
        <taxon>BD1-7 clade</taxon>
    </lineage>
</organism>
<dbReference type="SFLD" id="SFLDG01064">
    <property type="entry name" value="F420__menaquinone_cofactor_bio"/>
    <property type="match status" value="3"/>
</dbReference>
<evidence type="ECO:0000256" key="2">
    <source>
        <dbReference type="ARBA" id="ARBA00003692"/>
    </source>
</evidence>
<dbReference type="PANTHER" id="PTHR43076:SF1">
    <property type="entry name" value="LIPOYL SYNTHASE 2"/>
    <property type="match status" value="1"/>
</dbReference>
<dbReference type="SFLD" id="SFLDS00029">
    <property type="entry name" value="Radical_SAM"/>
    <property type="match status" value="3"/>
</dbReference>
<evidence type="ECO:0000259" key="18">
    <source>
        <dbReference type="PROSITE" id="PS51918"/>
    </source>
</evidence>
<comment type="catalytic activity">
    <reaction evidence="16">
        <text>5-amino-6-(D-ribitylamino)uracil + L-tyrosine + S-adenosyl-L-methionine = 5-amino-5-(4-hydroxybenzyl)-6-(D-ribitylimino)-5,6-dihydrouracil + 2-iminoacetate + 5'-deoxyadenosine + L-methionine + H(+)</text>
        <dbReference type="Rhea" id="RHEA:55200"/>
        <dbReference type="ChEBI" id="CHEBI:15378"/>
        <dbReference type="ChEBI" id="CHEBI:15934"/>
        <dbReference type="ChEBI" id="CHEBI:17319"/>
        <dbReference type="ChEBI" id="CHEBI:57844"/>
        <dbReference type="ChEBI" id="CHEBI:58315"/>
        <dbReference type="ChEBI" id="CHEBI:59789"/>
        <dbReference type="ChEBI" id="CHEBI:77846"/>
        <dbReference type="ChEBI" id="CHEBI:85936"/>
        <dbReference type="EC" id="2.5.1.147"/>
    </reaction>
</comment>
<dbReference type="InterPro" id="IPR007197">
    <property type="entry name" value="rSAM"/>
</dbReference>
<dbReference type="HAMAP" id="MF_01612">
    <property type="entry name" value="FO_synth_sub2"/>
    <property type="match status" value="1"/>
</dbReference>
<keyword evidence="20" id="KW-1185">Reference proteome</keyword>
<comment type="cofactor">
    <cofactor evidence="1">
        <name>[4Fe-4S] cluster</name>
        <dbReference type="ChEBI" id="CHEBI:49883"/>
    </cofactor>
</comment>
<dbReference type="PANTHER" id="PTHR43076">
    <property type="entry name" value="FO SYNTHASE (COFH)"/>
    <property type="match status" value="1"/>
</dbReference>
<dbReference type="NCBIfam" id="TIGR03550">
    <property type="entry name" value="F420_cofG"/>
    <property type="match status" value="1"/>
</dbReference>
<evidence type="ECO:0000256" key="4">
    <source>
        <dbReference type="ARBA" id="ARBA00010051"/>
    </source>
</evidence>
<dbReference type="PROSITE" id="PS51918">
    <property type="entry name" value="RADICAL_SAM"/>
    <property type="match status" value="2"/>
</dbReference>
<keyword evidence="11" id="KW-0949">S-adenosyl-L-methionine</keyword>
<evidence type="ECO:0000256" key="3">
    <source>
        <dbReference type="ARBA" id="ARBA00004712"/>
    </source>
</evidence>
<dbReference type="SUPFAM" id="SSF102114">
    <property type="entry name" value="Radical SAM enzymes"/>
    <property type="match status" value="2"/>
</dbReference>
<evidence type="ECO:0000256" key="16">
    <source>
        <dbReference type="ARBA" id="ARBA00048468"/>
    </source>
</evidence>
<dbReference type="Pfam" id="PF19288">
    <property type="entry name" value="CofH_C"/>
    <property type="match status" value="1"/>
</dbReference>